<gene>
    <name evidence="2" type="ORF">AS156_24905</name>
</gene>
<keyword evidence="3" id="KW-1185">Reference proteome</keyword>
<accession>A0A109J768</accession>
<dbReference type="AlphaFoldDB" id="A0A109J768"/>
<dbReference type="Proteomes" id="UP000057737">
    <property type="component" value="Unassembled WGS sequence"/>
</dbReference>
<sequence length="142" mass="15702">MTHRRKQDEARSRQTQRRTGPEPSGPACVMLGQIVAFECRQDVEHFEVVVPEPGVAKVIAKPCPGREVTGFADHHVGGLRREGFRLESANSAPVQNDTIEDLIAIARATMDHALQKDLSRPAASCRVLRTIEGYLHGPRRDA</sequence>
<feature type="compositionally biased region" description="Basic and acidic residues" evidence="1">
    <location>
        <begin position="1"/>
        <end position="12"/>
    </location>
</feature>
<dbReference type="EMBL" id="LNCU01000132">
    <property type="protein sequence ID" value="KWV43559.1"/>
    <property type="molecule type" value="Genomic_DNA"/>
</dbReference>
<evidence type="ECO:0000313" key="2">
    <source>
        <dbReference type="EMBL" id="KWV43559.1"/>
    </source>
</evidence>
<evidence type="ECO:0000313" key="3">
    <source>
        <dbReference type="Proteomes" id="UP000057737"/>
    </source>
</evidence>
<comment type="caution">
    <text evidence="2">The sequence shown here is derived from an EMBL/GenBank/DDBJ whole genome shotgun (WGS) entry which is preliminary data.</text>
</comment>
<feature type="region of interest" description="Disordered" evidence="1">
    <location>
        <begin position="1"/>
        <end position="26"/>
    </location>
</feature>
<proteinExistence type="predicted"/>
<protein>
    <submittedName>
        <fullName evidence="2">Uncharacterized protein</fullName>
    </submittedName>
</protein>
<evidence type="ECO:0000256" key="1">
    <source>
        <dbReference type="SAM" id="MobiDB-lite"/>
    </source>
</evidence>
<reference evidence="2 3" key="1">
    <citation type="submission" date="2015-11" db="EMBL/GenBank/DDBJ databases">
        <title>Draft Genome Sequence of the Strain BR 10303 (Bradyrhizobium sp.) isolated from nodules of Centrolobium paraense.</title>
        <authorList>
            <person name="Zelli J.E."/>
            <person name="Simoes-Araujo J.L."/>
            <person name="Barauna A.C."/>
            <person name="Silva K."/>
        </authorList>
    </citation>
    <scope>NUCLEOTIDE SEQUENCE [LARGE SCALE GENOMIC DNA]</scope>
    <source>
        <strain evidence="2 3">BR 10303</strain>
    </source>
</reference>
<organism evidence="2 3">
    <name type="scientific">Bradyrhizobium macuxiense</name>
    <dbReference type="NCBI Taxonomy" id="1755647"/>
    <lineage>
        <taxon>Bacteria</taxon>
        <taxon>Pseudomonadati</taxon>
        <taxon>Pseudomonadota</taxon>
        <taxon>Alphaproteobacteria</taxon>
        <taxon>Hyphomicrobiales</taxon>
        <taxon>Nitrobacteraceae</taxon>
        <taxon>Bradyrhizobium</taxon>
    </lineage>
</organism>
<name>A0A109J768_9BRAD</name>